<name>A0A6M4MG11_9ALTE</name>
<dbReference type="SUPFAM" id="SSF48452">
    <property type="entry name" value="TPR-like"/>
    <property type="match status" value="2"/>
</dbReference>
<sequence>MRWLLVAVVTVVLLLFAMIVAPQVIGDKGYVLISMGQWNIEMTVVSLAITIVVAFIVWWVIKRLLSRSFNLLRGSRQWLGGRSRRKRQRAFFRGMQAMAEGEFEEAKQAFTRTTDGDFDGVNYLAAAQVARQLNEPQRVRYLLEQATEYPHSRIAATLVLARMDLEEGQAEAAQKRLDALDEKSANHPQVVRLKAESMARLGQWQALQNRLSQWRKPLADDYVHWAQRVAKGKFSEIASKQGANQLKQYWEDLPRKLRHDDAYRAAYIQQLMDQGMHSDAQQCLIEWQKKGPNPVLMPLFKQINLPNASSSIKLLETWIKQESNNAELYSTLGHIAFHAGDDVLAEKALLKAIKLSENQTDLLILATISERRDDNLQALALYKQGVALREQEVVAGNVQ</sequence>
<dbReference type="GO" id="GO:0006779">
    <property type="term" value="P:porphyrin-containing compound biosynthetic process"/>
    <property type="evidence" value="ECO:0007669"/>
    <property type="project" value="UniProtKB-KW"/>
</dbReference>
<dbReference type="GO" id="GO:0005886">
    <property type="term" value="C:plasma membrane"/>
    <property type="evidence" value="ECO:0007669"/>
    <property type="project" value="UniProtKB-SubCell"/>
</dbReference>
<keyword evidence="7 10" id="KW-1133">Transmembrane helix</keyword>
<dbReference type="InterPro" id="IPR010817">
    <property type="entry name" value="HemY_N"/>
</dbReference>
<feature type="domain" description="HemY N-terminal" evidence="11">
    <location>
        <begin position="29"/>
        <end position="132"/>
    </location>
</feature>
<evidence type="ECO:0000256" key="10">
    <source>
        <dbReference type="SAM" id="Phobius"/>
    </source>
</evidence>
<evidence type="ECO:0000313" key="13">
    <source>
        <dbReference type="Proteomes" id="UP000219285"/>
    </source>
</evidence>
<proteinExistence type="predicted"/>
<evidence type="ECO:0000256" key="9">
    <source>
        <dbReference type="ARBA" id="ARBA00023244"/>
    </source>
</evidence>
<reference evidence="12 13" key="2">
    <citation type="submission" date="2020-04" db="EMBL/GenBank/DDBJ databases">
        <title>Complete genome sequence of Alteromonas pelagimontana 5.12T.</title>
        <authorList>
            <person name="Sinha R.K."/>
            <person name="Krishnan K.P."/>
            <person name="Kurian J.P."/>
        </authorList>
    </citation>
    <scope>NUCLEOTIDE SEQUENCE [LARGE SCALE GENOMIC DNA]</scope>
    <source>
        <strain evidence="12 13">5.12</strain>
    </source>
</reference>
<keyword evidence="9" id="KW-0627">Porphyrin biosynthesis</keyword>
<evidence type="ECO:0000256" key="8">
    <source>
        <dbReference type="ARBA" id="ARBA00023136"/>
    </source>
</evidence>
<evidence type="ECO:0000313" key="12">
    <source>
        <dbReference type="EMBL" id="QJR81136.1"/>
    </source>
</evidence>
<keyword evidence="5" id="KW-0997">Cell inner membrane</keyword>
<reference evidence="13" key="1">
    <citation type="submission" date="2014-12" db="EMBL/GenBank/DDBJ databases">
        <title>Complete genome sequence of a multi-drug resistant Klebsiella pneumoniae.</title>
        <authorList>
            <person name="Hua X."/>
            <person name="Chen Q."/>
            <person name="Li X."/>
            <person name="Feng Y."/>
            <person name="Ruan Z."/>
            <person name="Yu Y."/>
        </authorList>
    </citation>
    <scope>NUCLEOTIDE SEQUENCE [LARGE SCALE GENOMIC DNA]</scope>
    <source>
        <strain evidence="13">5.12</strain>
    </source>
</reference>
<dbReference type="EMBL" id="CP052766">
    <property type="protein sequence ID" value="QJR81136.1"/>
    <property type="molecule type" value="Genomic_DNA"/>
</dbReference>
<protein>
    <submittedName>
        <fullName evidence="12">Heme biosynthesis protein</fullName>
    </submittedName>
</protein>
<dbReference type="InterPro" id="IPR005254">
    <property type="entry name" value="Heme_biosyn_assoc_TPR_pro"/>
</dbReference>
<comment type="function">
    <text evidence="1">Involved in a late step of protoheme IX synthesis.</text>
</comment>
<dbReference type="Gene3D" id="1.25.40.10">
    <property type="entry name" value="Tetratricopeptide repeat domain"/>
    <property type="match status" value="2"/>
</dbReference>
<evidence type="ECO:0000259" key="11">
    <source>
        <dbReference type="Pfam" id="PF07219"/>
    </source>
</evidence>
<gene>
    <name evidence="12" type="ORF">CA267_010270</name>
</gene>
<evidence type="ECO:0000256" key="3">
    <source>
        <dbReference type="ARBA" id="ARBA00004744"/>
    </source>
</evidence>
<keyword evidence="4" id="KW-1003">Cell membrane</keyword>
<keyword evidence="8 10" id="KW-0472">Membrane</keyword>
<dbReference type="NCBIfam" id="TIGR00540">
    <property type="entry name" value="TPR_hemY_coli"/>
    <property type="match status" value="1"/>
</dbReference>
<evidence type="ECO:0000256" key="7">
    <source>
        <dbReference type="ARBA" id="ARBA00022989"/>
    </source>
</evidence>
<dbReference type="AlphaFoldDB" id="A0A6M4MG11"/>
<evidence type="ECO:0000256" key="5">
    <source>
        <dbReference type="ARBA" id="ARBA00022519"/>
    </source>
</evidence>
<keyword evidence="13" id="KW-1185">Reference proteome</keyword>
<accession>A0A6M4MG11</accession>
<feature type="transmembrane region" description="Helical" evidence="10">
    <location>
        <begin position="42"/>
        <end position="61"/>
    </location>
</feature>
<dbReference type="InterPro" id="IPR011990">
    <property type="entry name" value="TPR-like_helical_dom_sf"/>
</dbReference>
<evidence type="ECO:0000256" key="1">
    <source>
        <dbReference type="ARBA" id="ARBA00002962"/>
    </source>
</evidence>
<keyword evidence="6 10" id="KW-0812">Transmembrane</keyword>
<dbReference type="Proteomes" id="UP000219285">
    <property type="component" value="Chromosome"/>
</dbReference>
<evidence type="ECO:0000256" key="2">
    <source>
        <dbReference type="ARBA" id="ARBA00004429"/>
    </source>
</evidence>
<dbReference type="GO" id="GO:0042168">
    <property type="term" value="P:heme metabolic process"/>
    <property type="evidence" value="ECO:0007669"/>
    <property type="project" value="InterPro"/>
</dbReference>
<dbReference type="UniPathway" id="UPA00252"/>
<dbReference type="OrthoDB" id="7067577at2"/>
<dbReference type="Pfam" id="PF07219">
    <property type="entry name" value="HemY_N"/>
    <property type="match status" value="1"/>
</dbReference>
<evidence type="ECO:0000256" key="4">
    <source>
        <dbReference type="ARBA" id="ARBA00022475"/>
    </source>
</evidence>
<evidence type="ECO:0000256" key="6">
    <source>
        <dbReference type="ARBA" id="ARBA00022692"/>
    </source>
</evidence>
<organism evidence="12 13">
    <name type="scientific">Alteromonas pelagimontana</name>
    <dbReference type="NCBI Taxonomy" id="1858656"/>
    <lineage>
        <taxon>Bacteria</taxon>
        <taxon>Pseudomonadati</taxon>
        <taxon>Pseudomonadota</taxon>
        <taxon>Gammaproteobacteria</taxon>
        <taxon>Alteromonadales</taxon>
        <taxon>Alteromonadaceae</taxon>
        <taxon>Alteromonas/Salinimonas group</taxon>
        <taxon>Alteromonas</taxon>
    </lineage>
</organism>
<dbReference type="KEGG" id="apel:CA267_010270"/>
<comment type="subcellular location">
    <subcellularLocation>
        <location evidence="2">Cell inner membrane</location>
        <topology evidence="2">Multi-pass membrane protein</topology>
    </subcellularLocation>
</comment>
<comment type="pathway">
    <text evidence="3">Porphyrin-containing compound metabolism; protoheme biosynthesis.</text>
</comment>
<dbReference type="RefSeq" id="WP_075607570.1">
    <property type="nucleotide sequence ID" value="NZ_CP052766.1"/>
</dbReference>